<dbReference type="PANTHER" id="PTHR33254">
    <property type="entry name" value="4-HYDROXY-4-METHYL-2-OXOGLUTARATE ALDOLASE 3-RELATED"/>
    <property type="match status" value="1"/>
</dbReference>
<dbReference type="GO" id="GO:0032259">
    <property type="term" value="P:methylation"/>
    <property type="evidence" value="ECO:0007669"/>
    <property type="project" value="UniProtKB-KW"/>
</dbReference>
<comment type="cofactor">
    <cofactor evidence="1">
        <name>Mg(2+)</name>
        <dbReference type="ChEBI" id="CHEBI:18420"/>
    </cofactor>
</comment>
<evidence type="ECO:0000313" key="3">
    <source>
        <dbReference type="Proteomes" id="UP000076580"/>
    </source>
</evidence>
<dbReference type="InterPro" id="IPR036704">
    <property type="entry name" value="RraA/RraA-like_sf"/>
</dbReference>
<keyword evidence="2" id="KW-0808">Transferase</keyword>
<dbReference type="Pfam" id="PF03737">
    <property type="entry name" value="RraA-like"/>
    <property type="match status" value="1"/>
</dbReference>
<dbReference type="GO" id="GO:0008168">
    <property type="term" value="F:methyltransferase activity"/>
    <property type="evidence" value="ECO:0007669"/>
    <property type="project" value="UniProtKB-KW"/>
</dbReference>
<dbReference type="GeneID" id="63719636"/>
<dbReference type="GO" id="GO:0008948">
    <property type="term" value="F:oxaloacetate decarboxylase activity"/>
    <property type="evidence" value="ECO:0007669"/>
    <property type="project" value="TreeGrafter"/>
</dbReference>
<dbReference type="InterPro" id="IPR005493">
    <property type="entry name" value="RraA/RraA-like"/>
</dbReference>
<dbReference type="Proteomes" id="UP000076580">
    <property type="component" value="Chromosome 03"/>
</dbReference>
<feature type="binding site" evidence="1">
    <location>
        <position position="138"/>
    </location>
    <ligand>
        <name>Mg(2+)</name>
        <dbReference type="ChEBI" id="CHEBI:18420"/>
    </ligand>
</feature>
<proteinExistence type="predicted"/>
<dbReference type="GO" id="GO:0046872">
    <property type="term" value="F:metal ion binding"/>
    <property type="evidence" value="ECO:0007669"/>
    <property type="project" value="UniProtKB-KW"/>
</dbReference>
<dbReference type="CDD" id="cd16841">
    <property type="entry name" value="RraA_family"/>
    <property type="match status" value="1"/>
</dbReference>
<dbReference type="FunCoup" id="A0A151GD44">
    <property type="interactions" value="7"/>
</dbReference>
<dbReference type="GO" id="GO:0047443">
    <property type="term" value="F:4-hydroxy-4-methyl-2-oxoglutarate aldolase activity"/>
    <property type="evidence" value="ECO:0007669"/>
    <property type="project" value="TreeGrafter"/>
</dbReference>
<dbReference type="EMBL" id="LAYC01000003">
    <property type="protein sequence ID" value="KYK55032.1"/>
    <property type="molecule type" value="Genomic_DNA"/>
</dbReference>
<feature type="binding site" evidence="1">
    <location>
        <begin position="115"/>
        <end position="118"/>
    </location>
    <ligand>
        <name>substrate</name>
    </ligand>
</feature>
<dbReference type="Gene3D" id="3.50.30.40">
    <property type="entry name" value="Ribonuclease E inhibitor RraA/RraA-like"/>
    <property type="match status" value="1"/>
</dbReference>
<evidence type="ECO:0000256" key="1">
    <source>
        <dbReference type="PIRSR" id="PIRSR605493-1"/>
    </source>
</evidence>
<name>A0A151GD44_DRECN</name>
<sequence>MTPPDGEGVASTASISSDVHAQLMQYTACDVSDALLKLHVPGAGHIPDLHPYGAPAAHESIVVAPVSTILFAPKGDTLAEPPSNMPDGVHWADLTCSETIVIMKQPPGQTNAVCGGIMALRMKARRVAALIVAGRVRDLTELRATGLAISAYGTSTVGAGAATVPWALQVPLDINGVMVRPGDVALHDPVNGVVVIPRDKIPQVLELLPKLTTADDKVKEDVLKGVSVHEAFKRHRGA</sequence>
<reference evidence="2 3" key="1">
    <citation type="journal article" date="2016" name="Sci. Rep.">
        <title>Insights into Adaptations to a Near-Obligate Nematode Endoparasitic Lifestyle from the Finished Genome of Drechmeria coniospora.</title>
        <authorList>
            <person name="Zhang L."/>
            <person name="Zhou Z."/>
            <person name="Guo Q."/>
            <person name="Fokkens L."/>
            <person name="Miskei M."/>
            <person name="Pocsi I."/>
            <person name="Zhang W."/>
            <person name="Chen M."/>
            <person name="Wang L."/>
            <person name="Sun Y."/>
            <person name="Donzelli B.G."/>
            <person name="Gibson D.M."/>
            <person name="Nelson D.R."/>
            <person name="Luo J.G."/>
            <person name="Rep M."/>
            <person name="Liu H."/>
            <person name="Yang S."/>
            <person name="Wang J."/>
            <person name="Krasnoff S.B."/>
            <person name="Xu Y."/>
            <person name="Molnar I."/>
            <person name="Lin M."/>
        </authorList>
    </citation>
    <scope>NUCLEOTIDE SEQUENCE [LARGE SCALE GENOMIC DNA]</scope>
    <source>
        <strain evidence="2 3">ARSEF 6962</strain>
    </source>
</reference>
<dbReference type="RefSeq" id="XP_040654384.1">
    <property type="nucleotide sequence ID" value="XM_040804280.1"/>
</dbReference>
<organism evidence="2 3">
    <name type="scientific">Drechmeria coniospora</name>
    <name type="common">Nematophagous fungus</name>
    <name type="synonym">Meria coniospora</name>
    <dbReference type="NCBI Taxonomy" id="98403"/>
    <lineage>
        <taxon>Eukaryota</taxon>
        <taxon>Fungi</taxon>
        <taxon>Dikarya</taxon>
        <taxon>Ascomycota</taxon>
        <taxon>Pezizomycotina</taxon>
        <taxon>Sordariomycetes</taxon>
        <taxon>Hypocreomycetidae</taxon>
        <taxon>Hypocreales</taxon>
        <taxon>Ophiocordycipitaceae</taxon>
        <taxon>Drechmeria</taxon>
    </lineage>
</organism>
<dbReference type="PANTHER" id="PTHR33254:SF4">
    <property type="entry name" value="4-HYDROXY-4-METHYL-2-OXOGLUTARATE ALDOLASE 3-RELATED"/>
    <property type="match status" value="1"/>
</dbReference>
<comment type="caution">
    <text evidence="2">The sequence shown here is derived from an EMBL/GenBank/DDBJ whole genome shotgun (WGS) entry which is preliminary data.</text>
</comment>
<keyword evidence="1" id="KW-0479">Metal-binding</keyword>
<keyword evidence="1" id="KW-0460">Magnesium</keyword>
<feature type="binding site" evidence="1">
    <location>
        <position position="137"/>
    </location>
    <ligand>
        <name>substrate</name>
    </ligand>
</feature>
<protein>
    <submittedName>
        <fullName evidence="2">Menaquinone methyltransferase</fullName>
    </submittedName>
</protein>
<dbReference type="AlphaFoldDB" id="A0A151GD44"/>
<accession>A0A151GD44</accession>
<keyword evidence="3" id="KW-1185">Reference proteome</keyword>
<dbReference type="OrthoDB" id="1476984at2759"/>
<dbReference type="STRING" id="98403.A0A151GD44"/>
<gene>
    <name evidence="2" type="ORF">DCS_06993</name>
</gene>
<dbReference type="InParanoid" id="A0A151GD44"/>
<keyword evidence="2" id="KW-0489">Methyltransferase</keyword>
<evidence type="ECO:0000313" key="2">
    <source>
        <dbReference type="EMBL" id="KYK55032.1"/>
    </source>
</evidence>
<dbReference type="SUPFAM" id="SSF89562">
    <property type="entry name" value="RraA-like"/>
    <property type="match status" value="1"/>
</dbReference>